<proteinExistence type="predicted"/>
<protein>
    <submittedName>
        <fullName evidence="1">Uncharacterized protein</fullName>
    </submittedName>
</protein>
<organism evidence="1 2">
    <name type="scientific">Cordylochernes scorpioides</name>
    <dbReference type="NCBI Taxonomy" id="51811"/>
    <lineage>
        <taxon>Eukaryota</taxon>
        <taxon>Metazoa</taxon>
        <taxon>Ecdysozoa</taxon>
        <taxon>Arthropoda</taxon>
        <taxon>Chelicerata</taxon>
        <taxon>Arachnida</taxon>
        <taxon>Pseudoscorpiones</taxon>
        <taxon>Cheliferoidea</taxon>
        <taxon>Chernetidae</taxon>
        <taxon>Cordylochernes</taxon>
    </lineage>
</organism>
<dbReference type="EMBL" id="CP092875">
    <property type="protein sequence ID" value="UYV75679.1"/>
    <property type="molecule type" value="Genomic_DNA"/>
</dbReference>
<evidence type="ECO:0000313" key="2">
    <source>
        <dbReference type="Proteomes" id="UP001235939"/>
    </source>
</evidence>
<dbReference type="Proteomes" id="UP001235939">
    <property type="component" value="Chromosome 13"/>
</dbReference>
<keyword evidence="2" id="KW-1185">Reference proteome</keyword>
<reference evidence="1 2" key="1">
    <citation type="submission" date="2022-01" db="EMBL/GenBank/DDBJ databases">
        <title>A chromosomal length assembly of Cordylochernes scorpioides.</title>
        <authorList>
            <person name="Zeh D."/>
            <person name="Zeh J."/>
        </authorList>
    </citation>
    <scope>NUCLEOTIDE SEQUENCE [LARGE SCALE GENOMIC DNA]</scope>
    <source>
        <strain evidence="1">IN4F17</strain>
        <tissue evidence="1">Whole Body</tissue>
    </source>
</reference>
<name>A0ABY6L4A3_9ARAC</name>
<evidence type="ECO:0000313" key="1">
    <source>
        <dbReference type="EMBL" id="UYV75679.1"/>
    </source>
</evidence>
<sequence>MRIFRGVLISGKKYGTTAIGSGIRIINDLLSRWNNVRVKFRSWIMFHGGVPRAFIETSHRLVMEQKMDSRYWI</sequence>
<accession>A0ABY6L4A3</accession>
<gene>
    <name evidence="1" type="ORF">LAZ67_13000982</name>
</gene>